<dbReference type="PANTHER" id="PTHR11941:SF54">
    <property type="entry name" value="ENOYL-COA HYDRATASE, MITOCHONDRIAL"/>
    <property type="match status" value="1"/>
</dbReference>
<evidence type="ECO:0000313" key="4">
    <source>
        <dbReference type="EMBL" id="SVA41788.1"/>
    </source>
</evidence>
<dbReference type="GO" id="GO:0006635">
    <property type="term" value="P:fatty acid beta-oxidation"/>
    <property type="evidence" value="ECO:0007669"/>
    <property type="project" value="TreeGrafter"/>
</dbReference>
<evidence type="ECO:0000256" key="1">
    <source>
        <dbReference type="ARBA" id="ARBA00005254"/>
    </source>
</evidence>
<dbReference type="FunFam" id="3.90.226.10:FF:000009">
    <property type="entry name" value="Carnitinyl-CoA dehydratase"/>
    <property type="match status" value="1"/>
</dbReference>
<sequence>MALIFEKKDNIAYITINRPEAMNAMDPETYSELSEAWIEVRDDPDVWCSIITGAGEKSFSAGADLKKTIPREPEKWELWQTQNEQILNRGLEVWKPVIAAVNGYCLAGGMTLLLATDVRIAAEHATFGLSEAKRGILPGNGGTQRTIRQLPYPIAMWLLLSGERIDAEEALRHGLINEVVPMKNLMAEAERRASIICQNGPLAVRAIKELAVRSQSMSLEQGLRMEVMMQSMLKTTEDAKEGPRAFAEKRKANFRGE</sequence>
<dbReference type="Pfam" id="PF00378">
    <property type="entry name" value="ECH_1"/>
    <property type="match status" value="1"/>
</dbReference>
<reference evidence="4" key="1">
    <citation type="submission" date="2018-05" db="EMBL/GenBank/DDBJ databases">
        <authorList>
            <person name="Lanie J.A."/>
            <person name="Ng W.-L."/>
            <person name="Kazmierczak K.M."/>
            <person name="Andrzejewski T.M."/>
            <person name="Davidsen T.M."/>
            <person name="Wayne K.J."/>
            <person name="Tettelin H."/>
            <person name="Glass J.I."/>
            <person name="Rusch D."/>
            <person name="Podicherti R."/>
            <person name="Tsui H.-C.T."/>
            <person name="Winkler M.E."/>
        </authorList>
    </citation>
    <scope>NUCLEOTIDE SEQUENCE</scope>
</reference>
<dbReference type="PROSITE" id="PS00166">
    <property type="entry name" value="ENOYL_COA_HYDRATASE"/>
    <property type="match status" value="1"/>
</dbReference>
<dbReference type="GO" id="GO:0016836">
    <property type="term" value="F:hydro-lyase activity"/>
    <property type="evidence" value="ECO:0007669"/>
    <property type="project" value="UniProtKB-ARBA"/>
</dbReference>
<dbReference type="InterPro" id="IPR018376">
    <property type="entry name" value="Enoyl-CoA_hyd/isom_CS"/>
</dbReference>
<dbReference type="InterPro" id="IPR001753">
    <property type="entry name" value="Enoyl-CoA_hydra/iso"/>
</dbReference>
<organism evidence="4">
    <name type="scientific">marine metagenome</name>
    <dbReference type="NCBI Taxonomy" id="408172"/>
    <lineage>
        <taxon>unclassified sequences</taxon>
        <taxon>metagenomes</taxon>
        <taxon>ecological metagenomes</taxon>
    </lineage>
</organism>
<feature type="region of interest" description="Disordered" evidence="3">
    <location>
        <begin position="235"/>
        <end position="257"/>
    </location>
</feature>
<dbReference type="CDD" id="cd06558">
    <property type="entry name" value="crotonase-like"/>
    <property type="match status" value="1"/>
</dbReference>
<dbReference type="InterPro" id="IPR029045">
    <property type="entry name" value="ClpP/crotonase-like_dom_sf"/>
</dbReference>
<gene>
    <name evidence="4" type="ORF">METZ01_LOCUS94642</name>
</gene>
<dbReference type="AlphaFoldDB" id="A0A381VPV4"/>
<dbReference type="InterPro" id="IPR014748">
    <property type="entry name" value="Enoyl-CoA_hydra_C"/>
</dbReference>
<dbReference type="Gene3D" id="1.10.12.10">
    <property type="entry name" value="Lyase 2-enoyl-coa Hydratase, Chain A, domain 2"/>
    <property type="match status" value="1"/>
</dbReference>
<dbReference type="EMBL" id="UINC01009314">
    <property type="protein sequence ID" value="SVA41788.1"/>
    <property type="molecule type" value="Genomic_DNA"/>
</dbReference>
<dbReference type="SUPFAM" id="SSF52096">
    <property type="entry name" value="ClpP/crotonase"/>
    <property type="match status" value="1"/>
</dbReference>
<dbReference type="PANTHER" id="PTHR11941">
    <property type="entry name" value="ENOYL-COA HYDRATASE-RELATED"/>
    <property type="match status" value="1"/>
</dbReference>
<keyword evidence="2" id="KW-0456">Lyase</keyword>
<protein>
    <recommendedName>
        <fullName evidence="5">Enoyl-CoA hydratase</fullName>
    </recommendedName>
</protein>
<dbReference type="Gene3D" id="3.90.226.10">
    <property type="entry name" value="2-enoyl-CoA Hydratase, Chain A, domain 1"/>
    <property type="match status" value="1"/>
</dbReference>
<comment type="similarity">
    <text evidence="1">Belongs to the enoyl-CoA hydratase/isomerase family.</text>
</comment>
<evidence type="ECO:0000256" key="2">
    <source>
        <dbReference type="ARBA" id="ARBA00023239"/>
    </source>
</evidence>
<name>A0A381VPV4_9ZZZZ</name>
<proteinExistence type="inferred from homology"/>
<evidence type="ECO:0000256" key="3">
    <source>
        <dbReference type="SAM" id="MobiDB-lite"/>
    </source>
</evidence>
<accession>A0A381VPV4</accession>
<evidence type="ECO:0008006" key="5">
    <source>
        <dbReference type="Google" id="ProtNLM"/>
    </source>
</evidence>
<dbReference type="FunFam" id="1.10.12.10:FF:000001">
    <property type="entry name" value="Probable enoyl-CoA hydratase, mitochondrial"/>
    <property type="match status" value="1"/>
</dbReference>